<dbReference type="PANTHER" id="PTHR10174:SF130">
    <property type="entry name" value="ALPHA-TOCOPHEROL TRANSFER PROTEIN-LIKE"/>
    <property type="match status" value="1"/>
</dbReference>
<protein>
    <recommendedName>
        <fullName evidence="1">CRAL-TRIO domain-containing protein</fullName>
    </recommendedName>
</protein>
<keyword evidence="3" id="KW-1185">Reference proteome</keyword>
<organism evidence="2 3">
    <name type="scientific">Amblyomma americanum</name>
    <name type="common">Lone star tick</name>
    <dbReference type="NCBI Taxonomy" id="6943"/>
    <lineage>
        <taxon>Eukaryota</taxon>
        <taxon>Metazoa</taxon>
        <taxon>Ecdysozoa</taxon>
        <taxon>Arthropoda</taxon>
        <taxon>Chelicerata</taxon>
        <taxon>Arachnida</taxon>
        <taxon>Acari</taxon>
        <taxon>Parasitiformes</taxon>
        <taxon>Ixodida</taxon>
        <taxon>Ixodoidea</taxon>
        <taxon>Ixodidae</taxon>
        <taxon>Amblyomminae</taxon>
        <taxon>Amblyomma</taxon>
    </lineage>
</organism>
<dbReference type="InterPro" id="IPR001251">
    <property type="entry name" value="CRAL-TRIO_dom"/>
</dbReference>
<evidence type="ECO:0000259" key="1">
    <source>
        <dbReference type="PROSITE" id="PS50191"/>
    </source>
</evidence>
<dbReference type="PANTHER" id="PTHR10174">
    <property type="entry name" value="ALPHA-TOCOPHEROL TRANSFER PROTEIN-RELATED"/>
    <property type="match status" value="1"/>
</dbReference>
<accession>A0AAQ4EZZ6</accession>
<reference evidence="2 3" key="1">
    <citation type="journal article" date="2023" name="Arcadia Sci">
        <title>De novo assembly of a long-read Amblyomma americanum tick genome.</title>
        <authorList>
            <person name="Chou S."/>
            <person name="Poskanzer K.E."/>
            <person name="Rollins M."/>
            <person name="Thuy-Boun P.S."/>
        </authorList>
    </citation>
    <scope>NUCLEOTIDE SEQUENCE [LARGE SCALE GENOMIC DNA]</scope>
    <source>
        <strain evidence="2">F_SG_1</strain>
        <tissue evidence="2">Salivary glands</tissue>
    </source>
</reference>
<dbReference type="Proteomes" id="UP001321473">
    <property type="component" value="Unassembled WGS sequence"/>
</dbReference>
<dbReference type="Pfam" id="PF00650">
    <property type="entry name" value="CRAL_TRIO"/>
    <property type="match status" value="1"/>
</dbReference>
<dbReference type="PRINTS" id="PR00180">
    <property type="entry name" value="CRETINALDHBP"/>
</dbReference>
<dbReference type="PROSITE" id="PS50191">
    <property type="entry name" value="CRAL_TRIO"/>
    <property type="match status" value="1"/>
</dbReference>
<name>A0AAQ4EZZ6_AMBAM</name>
<dbReference type="EMBL" id="JARKHS020009125">
    <property type="protein sequence ID" value="KAK8780185.1"/>
    <property type="molecule type" value="Genomic_DNA"/>
</dbReference>
<comment type="caution">
    <text evidence="2">The sequence shown here is derived from an EMBL/GenBank/DDBJ whole genome shotgun (WGS) entry which is preliminary data.</text>
</comment>
<dbReference type="Gene3D" id="3.40.525.10">
    <property type="entry name" value="CRAL-TRIO lipid binding domain"/>
    <property type="match status" value="1"/>
</dbReference>
<dbReference type="InterPro" id="IPR036865">
    <property type="entry name" value="CRAL-TRIO_dom_sf"/>
</dbReference>
<dbReference type="SUPFAM" id="SSF52087">
    <property type="entry name" value="CRAL/TRIO domain"/>
    <property type="match status" value="1"/>
</dbReference>
<dbReference type="GO" id="GO:0016020">
    <property type="term" value="C:membrane"/>
    <property type="evidence" value="ECO:0007669"/>
    <property type="project" value="TreeGrafter"/>
</dbReference>
<gene>
    <name evidence="2" type="ORF">V5799_018472</name>
</gene>
<sequence length="168" mass="19320">MLLDDEKQIRGFVSVINLEGLSLSQTAHAPPSLLKKWVHILQDCYLIRLKAIYVTNIPSTYKILFDIIKPFLKSKLLQRFRFLGSDPRTFHGLLPPDCIQAEFGSTHEDFDCSSQHKELQNATDYFEHINGCGFRRDTRHCEQLCNAALRRSGHSLHWLRGGKAILQN</sequence>
<dbReference type="AlphaFoldDB" id="A0AAQ4EZZ6"/>
<feature type="domain" description="CRAL-TRIO" evidence="1">
    <location>
        <begin position="1"/>
        <end position="111"/>
    </location>
</feature>
<evidence type="ECO:0000313" key="3">
    <source>
        <dbReference type="Proteomes" id="UP001321473"/>
    </source>
</evidence>
<dbReference type="CDD" id="cd00170">
    <property type="entry name" value="SEC14"/>
    <property type="match status" value="1"/>
</dbReference>
<evidence type="ECO:0000313" key="2">
    <source>
        <dbReference type="EMBL" id="KAK8780185.1"/>
    </source>
</evidence>
<dbReference type="GO" id="GO:1902936">
    <property type="term" value="F:phosphatidylinositol bisphosphate binding"/>
    <property type="evidence" value="ECO:0007669"/>
    <property type="project" value="TreeGrafter"/>
</dbReference>
<proteinExistence type="predicted"/>